<evidence type="ECO:0000256" key="8">
    <source>
        <dbReference type="SAM" id="Phobius"/>
    </source>
</evidence>
<dbReference type="PANTHER" id="PTHR43900:SF54">
    <property type="entry name" value="GLUTATHIONE S-TRANSFERASE F12"/>
    <property type="match status" value="1"/>
</dbReference>
<dbReference type="Gene3D" id="3.40.30.10">
    <property type="entry name" value="Glutaredoxin"/>
    <property type="match status" value="1"/>
</dbReference>
<dbReference type="SUPFAM" id="SSF47616">
    <property type="entry name" value="GST C-terminal domain-like"/>
    <property type="match status" value="1"/>
</dbReference>
<dbReference type="InterPro" id="IPR010987">
    <property type="entry name" value="Glutathione-S-Trfase_C-like"/>
</dbReference>
<dbReference type="GO" id="GO:0009407">
    <property type="term" value="P:toxin catabolic process"/>
    <property type="evidence" value="ECO:0007669"/>
    <property type="project" value="UniProtKB-ARBA"/>
</dbReference>
<evidence type="ECO:0000256" key="5">
    <source>
        <dbReference type="ARBA" id="ARBA00022575"/>
    </source>
</evidence>
<keyword evidence="8" id="KW-1133">Transmembrane helix</keyword>
<dbReference type="GO" id="GO:0005829">
    <property type="term" value="C:cytosol"/>
    <property type="evidence" value="ECO:0007669"/>
    <property type="project" value="UniProtKB-SubCell"/>
</dbReference>
<comment type="catalytic activity">
    <reaction evidence="7">
        <text>RX + glutathione = an S-substituted glutathione + a halide anion + H(+)</text>
        <dbReference type="Rhea" id="RHEA:16437"/>
        <dbReference type="ChEBI" id="CHEBI:15378"/>
        <dbReference type="ChEBI" id="CHEBI:16042"/>
        <dbReference type="ChEBI" id="CHEBI:17792"/>
        <dbReference type="ChEBI" id="CHEBI:57925"/>
        <dbReference type="ChEBI" id="CHEBI:90779"/>
        <dbReference type="EC" id="2.5.1.18"/>
    </reaction>
</comment>
<dbReference type="SUPFAM" id="SSF52833">
    <property type="entry name" value="Thioredoxin-like"/>
    <property type="match status" value="1"/>
</dbReference>
<dbReference type="InterPro" id="IPR036282">
    <property type="entry name" value="Glutathione-S-Trfase_C_sf"/>
</dbReference>
<feature type="domain" description="GST N-terminal" evidence="9">
    <location>
        <begin position="1"/>
        <end position="112"/>
    </location>
</feature>
<dbReference type="AlphaFoldDB" id="A0A7J9KN16"/>
<dbReference type="PROSITE" id="PS50405">
    <property type="entry name" value="GST_CTER"/>
    <property type="match status" value="1"/>
</dbReference>
<dbReference type="SFLD" id="SFLDS00019">
    <property type="entry name" value="Glutathione_Transferase_(cytos"/>
    <property type="match status" value="1"/>
</dbReference>
<feature type="domain" description="GST C-terminal" evidence="10">
    <location>
        <begin position="119"/>
        <end position="244"/>
    </location>
</feature>
<dbReference type="PROSITE" id="PS50404">
    <property type="entry name" value="GST_NTER"/>
    <property type="match status" value="1"/>
</dbReference>
<dbReference type="OrthoDB" id="422574at2759"/>
<evidence type="ECO:0000313" key="11">
    <source>
        <dbReference type="EMBL" id="MBA0847895.1"/>
    </source>
</evidence>
<keyword evidence="5" id="KW-0216">Detoxification</keyword>
<dbReference type="InterPro" id="IPR036249">
    <property type="entry name" value="Thioredoxin-like_sf"/>
</dbReference>
<evidence type="ECO:0000259" key="9">
    <source>
        <dbReference type="PROSITE" id="PS50404"/>
    </source>
</evidence>
<keyword evidence="12" id="KW-1185">Reference proteome</keyword>
<comment type="caution">
    <text evidence="11">The sequence shown here is derived from an EMBL/GenBank/DDBJ whole genome shotgun (WGS) entry which is preliminary data.</text>
</comment>
<accession>A0A7J9KN16</accession>
<dbReference type="Pfam" id="PF00043">
    <property type="entry name" value="GST_C"/>
    <property type="match status" value="1"/>
</dbReference>
<evidence type="ECO:0000256" key="4">
    <source>
        <dbReference type="ARBA" id="ARBA00022490"/>
    </source>
</evidence>
<keyword evidence="6" id="KW-0808">Transferase</keyword>
<dbReference type="InterPro" id="IPR040079">
    <property type="entry name" value="Glutathione_S-Trfase"/>
</dbReference>
<evidence type="ECO:0000259" key="10">
    <source>
        <dbReference type="PROSITE" id="PS50405"/>
    </source>
</evidence>
<name>A0A7J9KN16_GOSSC</name>
<gene>
    <name evidence="11" type="ORF">Goshw_025299</name>
</gene>
<dbReference type="Pfam" id="PF02798">
    <property type="entry name" value="GST_N"/>
    <property type="match status" value="1"/>
</dbReference>
<sequence length="244" mass="27879">MVVKVYGPIKAACPQRVLACLLEKEVEFQIVDVDLEAGDHKKPDFLLRQPFGQVPAIEDGDFKLFGKVLGMCSLTLGVIYLFIFIFKCVNILLLAESRAIIRYYAAKYEKQGTNLLGNSLEERAMVDQWLEVEAHNFNDLVYTLVFQLLILPRMGKQGDTALVLSCQQKLEKVLDIYEQRLSTTAYLAGDSFTLADLSHLPALRYLVDDVGMWHMVSQRKHVNAWWETISNRAAWKKLMKLANY</sequence>
<dbReference type="CDD" id="cd03187">
    <property type="entry name" value="GST_C_Phi"/>
    <property type="match status" value="1"/>
</dbReference>
<evidence type="ECO:0000256" key="1">
    <source>
        <dbReference type="ARBA" id="ARBA00004514"/>
    </source>
</evidence>
<evidence type="ECO:0000313" key="12">
    <source>
        <dbReference type="Proteomes" id="UP000593576"/>
    </source>
</evidence>
<evidence type="ECO:0000256" key="2">
    <source>
        <dbReference type="ARBA" id="ARBA00010128"/>
    </source>
</evidence>
<organism evidence="11 12">
    <name type="scientific">Gossypium schwendimanii</name>
    <name type="common">Cotton</name>
    <dbReference type="NCBI Taxonomy" id="34291"/>
    <lineage>
        <taxon>Eukaryota</taxon>
        <taxon>Viridiplantae</taxon>
        <taxon>Streptophyta</taxon>
        <taxon>Embryophyta</taxon>
        <taxon>Tracheophyta</taxon>
        <taxon>Spermatophyta</taxon>
        <taxon>Magnoliopsida</taxon>
        <taxon>eudicotyledons</taxon>
        <taxon>Gunneridae</taxon>
        <taxon>Pentapetalae</taxon>
        <taxon>rosids</taxon>
        <taxon>malvids</taxon>
        <taxon>Malvales</taxon>
        <taxon>Malvaceae</taxon>
        <taxon>Malvoideae</taxon>
        <taxon>Gossypium</taxon>
    </lineage>
</organism>
<keyword evidence="8" id="KW-0812">Transmembrane</keyword>
<dbReference type="Proteomes" id="UP000593576">
    <property type="component" value="Unassembled WGS sequence"/>
</dbReference>
<keyword evidence="8" id="KW-0472">Membrane</keyword>
<dbReference type="GO" id="GO:0006749">
    <property type="term" value="P:glutathione metabolic process"/>
    <property type="evidence" value="ECO:0007669"/>
    <property type="project" value="TreeGrafter"/>
</dbReference>
<evidence type="ECO:0000256" key="7">
    <source>
        <dbReference type="ARBA" id="ARBA00047960"/>
    </source>
</evidence>
<dbReference type="FunFam" id="1.20.1050.10:FF:000004">
    <property type="entry name" value="Glutathione S-transferase F2"/>
    <property type="match status" value="1"/>
</dbReference>
<evidence type="ECO:0000256" key="6">
    <source>
        <dbReference type="ARBA" id="ARBA00022679"/>
    </source>
</evidence>
<keyword evidence="4" id="KW-0963">Cytoplasm</keyword>
<dbReference type="EC" id="2.5.1.18" evidence="3"/>
<dbReference type="GO" id="GO:0004364">
    <property type="term" value="F:glutathione transferase activity"/>
    <property type="evidence" value="ECO:0007669"/>
    <property type="project" value="UniProtKB-EC"/>
</dbReference>
<dbReference type="PANTHER" id="PTHR43900">
    <property type="entry name" value="GLUTATHIONE S-TRANSFERASE RHO"/>
    <property type="match status" value="1"/>
</dbReference>
<dbReference type="FunFam" id="3.40.30.10:FF:000016">
    <property type="entry name" value="Glutathione S-transferase F2"/>
    <property type="match status" value="1"/>
</dbReference>
<dbReference type="Gene3D" id="1.20.1050.10">
    <property type="match status" value="1"/>
</dbReference>
<dbReference type="GO" id="GO:0043295">
    <property type="term" value="F:glutathione binding"/>
    <property type="evidence" value="ECO:0007669"/>
    <property type="project" value="TreeGrafter"/>
</dbReference>
<comment type="similarity">
    <text evidence="2">Belongs to the GST superfamily. Phi family.</text>
</comment>
<dbReference type="InterPro" id="IPR034347">
    <property type="entry name" value="GST_Phi_C"/>
</dbReference>
<protein>
    <recommendedName>
        <fullName evidence="3">glutathione transferase</fullName>
        <ecNumber evidence="3">2.5.1.18</ecNumber>
    </recommendedName>
</protein>
<evidence type="ECO:0000256" key="3">
    <source>
        <dbReference type="ARBA" id="ARBA00012452"/>
    </source>
</evidence>
<dbReference type="EMBL" id="JABFAF010000001">
    <property type="protein sequence ID" value="MBA0847895.1"/>
    <property type="molecule type" value="Genomic_DNA"/>
</dbReference>
<proteinExistence type="inferred from homology"/>
<reference evidence="11 12" key="1">
    <citation type="journal article" date="2019" name="Genome Biol. Evol.">
        <title>Insights into the evolution of the New World diploid cottons (Gossypium, subgenus Houzingenia) based on genome sequencing.</title>
        <authorList>
            <person name="Grover C.E."/>
            <person name="Arick M.A. 2nd"/>
            <person name="Thrash A."/>
            <person name="Conover J.L."/>
            <person name="Sanders W.S."/>
            <person name="Peterson D.G."/>
            <person name="Frelichowski J.E."/>
            <person name="Scheffler J.A."/>
            <person name="Scheffler B.E."/>
            <person name="Wendel J.F."/>
        </authorList>
    </citation>
    <scope>NUCLEOTIDE SEQUENCE [LARGE SCALE GENOMIC DNA]</scope>
    <source>
        <strain evidence="11">1</strain>
        <tissue evidence="11">Leaf</tissue>
    </source>
</reference>
<dbReference type="CDD" id="cd03053">
    <property type="entry name" value="GST_N_Phi"/>
    <property type="match status" value="1"/>
</dbReference>
<feature type="transmembrane region" description="Helical" evidence="8">
    <location>
        <begin position="68"/>
        <end position="95"/>
    </location>
</feature>
<dbReference type="SFLD" id="SFLDG00358">
    <property type="entry name" value="Main_(cytGST)"/>
    <property type="match status" value="1"/>
</dbReference>
<dbReference type="InterPro" id="IPR004045">
    <property type="entry name" value="Glutathione_S-Trfase_N"/>
</dbReference>
<dbReference type="InterPro" id="IPR004046">
    <property type="entry name" value="GST_C"/>
</dbReference>
<comment type="subcellular location">
    <subcellularLocation>
        <location evidence="1">Cytoplasm</location>
        <location evidence="1">Cytosol</location>
    </subcellularLocation>
</comment>